<dbReference type="OrthoDB" id="5964337at2759"/>
<name>A0A2T7NTG2_POMCA</name>
<keyword evidence="2" id="KW-0472">Membrane</keyword>
<reference evidence="3 4" key="1">
    <citation type="submission" date="2018-04" db="EMBL/GenBank/DDBJ databases">
        <title>The genome of golden apple snail Pomacea canaliculata provides insight into stress tolerance and invasive adaptation.</title>
        <authorList>
            <person name="Liu C."/>
            <person name="Liu B."/>
            <person name="Ren Y."/>
            <person name="Zhang Y."/>
            <person name="Wang H."/>
            <person name="Li S."/>
            <person name="Jiang F."/>
            <person name="Yin L."/>
            <person name="Zhang G."/>
            <person name="Qian W."/>
            <person name="Fan W."/>
        </authorList>
    </citation>
    <scope>NUCLEOTIDE SEQUENCE [LARGE SCALE GENOMIC DNA]</scope>
    <source>
        <strain evidence="3">SZHN2017</strain>
        <tissue evidence="3">Muscle</tissue>
    </source>
</reference>
<protein>
    <submittedName>
        <fullName evidence="3">Uncharacterized protein</fullName>
    </submittedName>
</protein>
<evidence type="ECO:0000256" key="1">
    <source>
        <dbReference type="SAM" id="MobiDB-lite"/>
    </source>
</evidence>
<dbReference type="EMBL" id="PZQS01000009">
    <property type="protein sequence ID" value="PVD24459.1"/>
    <property type="molecule type" value="Genomic_DNA"/>
</dbReference>
<feature type="transmembrane region" description="Helical" evidence="2">
    <location>
        <begin position="6"/>
        <end position="30"/>
    </location>
</feature>
<keyword evidence="4" id="KW-1185">Reference proteome</keyword>
<accession>A0A2T7NTG2</accession>
<evidence type="ECO:0000313" key="3">
    <source>
        <dbReference type="EMBL" id="PVD24459.1"/>
    </source>
</evidence>
<evidence type="ECO:0000313" key="4">
    <source>
        <dbReference type="Proteomes" id="UP000245119"/>
    </source>
</evidence>
<organism evidence="3 4">
    <name type="scientific">Pomacea canaliculata</name>
    <name type="common">Golden apple snail</name>
    <dbReference type="NCBI Taxonomy" id="400727"/>
    <lineage>
        <taxon>Eukaryota</taxon>
        <taxon>Metazoa</taxon>
        <taxon>Spiralia</taxon>
        <taxon>Lophotrochozoa</taxon>
        <taxon>Mollusca</taxon>
        <taxon>Gastropoda</taxon>
        <taxon>Caenogastropoda</taxon>
        <taxon>Architaenioglossa</taxon>
        <taxon>Ampullarioidea</taxon>
        <taxon>Ampullariidae</taxon>
        <taxon>Pomacea</taxon>
    </lineage>
</organism>
<evidence type="ECO:0000256" key="2">
    <source>
        <dbReference type="SAM" id="Phobius"/>
    </source>
</evidence>
<feature type="region of interest" description="Disordered" evidence="1">
    <location>
        <begin position="56"/>
        <end position="90"/>
    </location>
</feature>
<comment type="caution">
    <text evidence="3">The sequence shown here is derived from an EMBL/GenBank/DDBJ whole genome shotgun (WGS) entry which is preliminary data.</text>
</comment>
<keyword evidence="2" id="KW-1133">Transmembrane helix</keyword>
<dbReference type="Proteomes" id="UP000245119">
    <property type="component" value="Linkage Group LG9"/>
</dbReference>
<proteinExistence type="predicted"/>
<sequence length="90" mass="10662">MILWHGLSVGISVFVLKNIVLIVLNTYSFYEHKYDKYLQHRREEEKQRKLRELQQAAIARQHQQTATASPRRDNLRRHSHPAWGLSDSPV</sequence>
<gene>
    <name evidence="3" type="ORF">C0Q70_14942</name>
</gene>
<keyword evidence="2" id="KW-0812">Transmembrane</keyword>
<dbReference type="AlphaFoldDB" id="A0A2T7NTG2"/>